<comment type="caution">
    <text evidence="1">The sequence shown here is derived from an EMBL/GenBank/DDBJ whole genome shotgun (WGS) entry which is preliminary data.</text>
</comment>
<dbReference type="Proteomes" id="UP000018534">
    <property type="component" value="Unassembled WGS sequence"/>
</dbReference>
<gene>
    <name evidence="1" type="ORF">A628_02843</name>
</gene>
<organism evidence="1 2">
    <name type="scientific">Salmonella enterica subsp. enterica serovar Cubana str. 76814</name>
    <dbReference type="NCBI Taxonomy" id="1192560"/>
    <lineage>
        <taxon>Bacteria</taxon>
        <taxon>Pseudomonadati</taxon>
        <taxon>Pseudomonadota</taxon>
        <taxon>Gammaproteobacteria</taxon>
        <taxon>Enterobacterales</taxon>
        <taxon>Enterobacteriaceae</taxon>
        <taxon>Salmonella</taxon>
    </lineage>
</organism>
<accession>V7IPD3</accession>
<dbReference type="HOGENOM" id="CLU_3239337_0_0_6"/>
<evidence type="ECO:0000313" key="2">
    <source>
        <dbReference type="Proteomes" id="UP000018534"/>
    </source>
</evidence>
<dbReference type="AlphaFoldDB" id="V7IPD3"/>
<evidence type="ECO:0000313" key="1">
    <source>
        <dbReference type="EMBL" id="ETA87164.1"/>
    </source>
</evidence>
<proteinExistence type="predicted"/>
<sequence>MMIFSGNKSIYSYPCSVMIKRLLFYKSTELDLSSIPCHRKIYT</sequence>
<name>V7IPD3_SALET</name>
<reference evidence="1 2" key="1">
    <citation type="journal article" date="2014" name="Genome Announc.">
        <title>Whole-Genome Sequencing of Salmonella enterica subsp. enterica Serovar Cubana Strains Isolated from Agricultural Sources.</title>
        <authorList>
            <person name="Benahmed F.H."/>
            <person name="Gopinath G.R."/>
            <person name="Wang H."/>
            <person name="Jean-Gilles Beaubrun J."/>
            <person name="Grim C."/>
            <person name="Cheng C.M."/>
            <person name="McClelland M."/>
            <person name="Ayers S."/>
            <person name="Abbott J."/>
            <person name="Desai P."/>
            <person name="Frye J.G."/>
            <person name="Weinstock G."/>
            <person name="Hammack T.S."/>
            <person name="Hanes D.E."/>
            <person name="Rasmussen M.A."/>
            <person name="Davidson M.K."/>
        </authorList>
    </citation>
    <scope>NUCLEOTIDE SEQUENCE [LARGE SCALE GENOMIC DNA]</scope>
    <source>
        <strain evidence="1">76814</strain>
    </source>
</reference>
<dbReference type="EMBL" id="AZGR01000059">
    <property type="protein sequence ID" value="ETA87164.1"/>
    <property type="molecule type" value="Genomic_DNA"/>
</dbReference>
<protein>
    <submittedName>
        <fullName evidence="1">Uncharacterized protein</fullName>
    </submittedName>
</protein>